<feature type="non-terminal residue" evidence="1">
    <location>
        <position position="328"/>
    </location>
</feature>
<proteinExistence type="predicted"/>
<reference evidence="1" key="1">
    <citation type="journal article" date="2015" name="Nature">
        <title>Complex archaea that bridge the gap between prokaryotes and eukaryotes.</title>
        <authorList>
            <person name="Spang A."/>
            <person name="Saw J.H."/>
            <person name="Jorgensen S.L."/>
            <person name="Zaremba-Niedzwiedzka K."/>
            <person name="Martijn J."/>
            <person name="Lind A.E."/>
            <person name="van Eijk R."/>
            <person name="Schleper C."/>
            <person name="Guy L."/>
            <person name="Ettema T.J."/>
        </authorList>
    </citation>
    <scope>NUCLEOTIDE SEQUENCE</scope>
</reference>
<gene>
    <name evidence="1" type="ORF">LCGC14_2771970</name>
</gene>
<comment type="caution">
    <text evidence="1">The sequence shown here is derived from an EMBL/GenBank/DDBJ whole genome shotgun (WGS) entry which is preliminary data.</text>
</comment>
<accession>A0A0F9BMH2</accession>
<sequence>MGFAYALVAVQVLGVSVIINAFAPELEGGAGSRLLAANLSIFSSPTAVRGVVFGRSGIAGQILFHKNIKNTGDTPDEILLILGLAGYPATSLEKFWLNGELVFDGDSTTGPGAITTGKFSGDLWVWFRTGEEISGAFNGIAALSTEWNAKARILRGIPSIGIRLKVTDKTDGKLQPLAQIKGAKLYDPRLDSTVPGGSGAHRFADPATWAWSENPKLAELLYLRGADVASTRIFGMGKAAAAIDLENFASEANICEEQINVVGGGTIDRYTCNGILIPGSNHKTNLQRLMSASAGTMDASGGVYRTFAGAWRASSMTLTETDIDGAPT</sequence>
<name>A0A0F9BMH2_9ZZZZ</name>
<dbReference type="EMBL" id="LAZR01051247">
    <property type="protein sequence ID" value="KKK85571.1"/>
    <property type="molecule type" value="Genomic_DNA"/>
</dbReference>
<evidence type="ECO:0008006" key="2">
    <source>
        <dbReference type="Google" id="ProtNLM"/>
    </source>
</evidence>
<organism evidence="1">
    <name type="scientific">marine sediment metagenome</name>
    <dbReference type="NCBI Taxonomy" id="412755"/>
    <lineage>
        <taxon>unclassified sequences</taxon>
        <taxon>metagenomes</taxon>
        <taxon>ecological metagenomes</taxon>
    </lineage>
</organism>
<evidence type="ECO:0000313" key="1">
    <source>
        <dbReference type="EMBL" id="KKK85571.1"/>
    </source>
</evidence>
<protein>
    <recommendedName>
        <fullName evidence="2">Tip attachment protein J domain-containing protein</fullName>
    </recommendedName>
</protein>
<dbReference type="AlphaFoldDB" id="A0A0F9BMH2"/>